<gene>
    <name evidence="7" type="ORF">ROR02_03280</name>
</gene>
<feature type="region of interest" description="Disordered" evidence="4">
    <location>
        <begin position="345"/>
        <end position="464"/>
    </location>
</feature>
<reference evidence="7 8" key="1">
    <citation type="submission" date="2019-07" db="EMBL/GenBank/DDBJ databases">
        <title>Whole genome shotgun sequence of Rhodospirillum oryzae NBRC 107573.</title>
        <authorList>
            <person name="Hosoyama A."/>
            <person name="Uohara A."/>
            <person name="Ohji S."/>
            <person name="Ichikawa N."/>
        </authorList>
    </citation>
    <scope>NUCLEOTIDE SEQUENCE [LARGE SCALE GENOMIC DNA]</scope>
    <source>
        <strain evidence="7 8">NBRC 107573</strain>
    </source>
</reference>
<protein>
    <recommendedName>
        <fullName evidence="6">Solute-binding protein family 5 domain-containing protein</fullName>
    </recommendedName>
</protein>
<feature type="compositionally biased region" description="Pro residues" evidence="4">
    <location>
        <begin position="427"/>
        <end position="452"/>
    </location>
</feature>
<dbReference type="GO" id="GO:0042938">
    <property type="term" value="P:dipeptide transport"/>
    <property type="evidence" value="ECO:0007669"/>
    <property type="project" value="TreeGrafter"/>
</dbReference>
<dbReference type="Proteomes" id="UP000321567">
    <property type="component" value="Unassembled WGS sequence"/>
</dbReference>
<evidence type="ECO:0000313" key="8">
    <source>
        <dbReference type="Proteomes" id="UP000321567"/>
    </source>
</evidence>
<evidence type="ECO:0000256" key="2">
    <source>
        <dbReference type="ARBA" id="ARBA00005695"/>
    </source>
</evidence>
<dbReference type="Gene3D" id="3.40.190.10">
    <property type="entry name" value="Periplasmic binding protein-like II"/>
    <property type="match status" value="1"/>
</dbReference>
<evidence type="ECO:0000259" key="6">
    <source>
        <dbReference type="Pfam" id="PF00496"/>
    </source>
</evidence>
<dbReference type="InterPro" id="IPR030678">
    <property type="entry name" value="Peptide/Ni-bd"/>
</dbReference>
<dbReference type="PANTHER" id="PTHR30290">
    <property type="entry name" value="PERIPLASMIC BINDING COMPONENT OF ABC TRANSPORTER"/>
    <property type="match status" value="1"/>
</dbReference>
<dbReference type="CDD" id="cd08493">
    <property type="entry name" value="PBP2_DppA_like"/>
    <property type="match status" value="1"/>
</dbReference>
<name>A0A512H431_9PROT</name>
<feature type="chain" id="PRO_5021922618" description="Solute-binding protein family 5 domain-containing protein" evidence="5">
    <location>
        <begin position="26"/>
        <end position="641"/>
    </location>
</feature>
<sequence length="641" mass="68265">MNTWRRLLAGMGAMASLVMAEPALARTLVYCADRPTEGYNPALSTAPATRDAFGRTVFEGLTRFRPGTTQVEPALAERWEVSADGKTYTFFLRSDVAFHTTERFRPSRPLNAEDVVWSLGRQWRDDHPYHALSGGVYETFAALGLPDLLDRIEKVDDHTVRLSLTRPWAPLPATLALAFAAIQSAEYGQALLKAGSPDVFDREPVGTGPFVFRGTTRDDALRFEAHEAYWDGRPPLDGVMIRVIPDSTLRAQALQAGTCHVIAPPAPPDMETLLLDRSVRLAQGPGLSLGYLAFNTTKPPLNDPAVRRALAQLVDRNAVVASQPPFSVLAATGPLPDALWLAAAPASPEEAAPEPLPEPATGQTQAGPAEAAAPEPAPALAEDPAPPPPVANAENPAPLAPKPAPLKPGTPQGAASPKAMAASLPVEAPPASPPSPPEPASSPKAVPPPAPPSETIAEPEGPETPLHAALTKAGVQKLALGVWVMPVQRPAFPQPRRVGERLRADWEAAGVSVSVESPDWGDYLKRVRAGEPQVVLMGWTGDNGDPDNFLGVLLGCEAVGSTNVARWCDKTFDDLVRKARIAGSDTERARLYRDAMAVVADQMPWLPLTQSLIVQPIRRSVTGWTVSPFGGPTFTGVDLAP</sequence>
<dbReference type="GO" id="GO:0043190">
    <property type="term" value="C:ATP-binding cassette (ABC) transporter complex"/>
    <property type="evidence" value="ECO:0007669"/>
    <property type="project" value="InterPro"/>
</dbReference>
<keyword evidence="3 5" id="KW-0732">Signal</keyword>
<dbReference type="Pfam" id="PF00496">
    <property type="entry name" value="SBP_bac_5"/>
    <property type="match status" value="2"/>
</dbReference>
<feature type="compositionally biased region" description="Low complexity" evidence="4">
    <location>
        <begin position="368"/>
        <end position="383"/>
    </location>
</feature>
<feature type="domain" description="Solute-binding protein family 5" evidence="6">
    <location>
        <begin position="70"/>
        <end position="350"/>
    </location>
</feature>
<dbReference type="GO" id="GO:0030288">
    <property type="term" value="C:outer membrane-bounded periplasmic space"/>
    <property type="evidence" value="ECO:0007669"/>
    <property type="project" value="TreeGrafter"/>
</dbReference>
<proteinExistence type="inferred from homology"/>
<dbReference type="OrthoDB" id="9803988at2"/>
<feature type="domain" description="Solute-binding protein family 5" evidence="6">
    <location>
        <begin position="433"/>
        <end position="558"/>
    </location>
</feature>
<accession>A0A512H431</accession>
<dbReference type="PANTHER" id="PTHR30290:SF38">
    <property type="entry name" value="D,D-DIPEPTIDE-BINDING PERIPLASMIC PROTEIN DDPA-RELATED"/>
    <property type="match status" value="1"/>
</dbReference>
<dbReference type="Gene3D" id="3.90.76.10">
    <property type="entry name" value="Dipeptide-binding Protein, Domain 1"/>
    <property type="match status" value="1"/>
</dbReference>
<evidence type="ECO:0000256" key="4">
    <source>
        <dbReference type="SAM" id="MobiDB-lite"/>
    </source>
</evidence>
<evidence type="ECO:0000256" key="5">
    <source>
        <dbReference type="SAM" id="SignalP"/>
    </source>
</evidence>
<keyword evidence="8" id="KW-1185">Reference proteome</keyword>
<dbReference type="PIRSF" id="PIRSF002741">
    <property type="entry name" value="MppA"/>
    <property type="match status" value="1"/>
</dbReference>
<comment type="caution">
    <text evidence="7">The sequence shown here is derived from an EMBL/GenBank/DDBJ whole genome shotgun (WGS) entry which is preliminary data.</text>
</comment>
<dbReference type="InterPro" id="IPR039424">
    <property type="entry name" value="SBP_5"/>
</dbReference>
<evidence type="ECO:0000256" key="3">
    <source>
        <dbReference type="ARBA" id="ARBA00022729"/>
    </source>
</evidence>
<dbReference type="Gene3D" id="3.10.105.10">
    <property type="entry name" value="Dipeptide-binding Protein, Domain 3"/>
    <property type="match status" value="2"/>
</dbReference>
<dbReference type="EMBL" id="BJZO01000005">
    <property type="protein sequence ID" value="GEO80197.1"/>
    <property type="molecule type" value="Genomic_DNA"/>
</dbReference>
<dbReference type="RefSeq" id="WP_147162262.1">
    <property type="nucleotide sequence ID" value="NZ_BJZO01000005.1"/>
</dbReference>
<dbReference type="AlphaFoldDB" id="A0A512H431"/>
<comment type="subcellular location">
    <subcellularLocation>
        <location evidence="1">Periplasm</location>
    </subcellularLocation>
</comment>
<evidence type="ECO:0000313" key="7">
    <source>
        <dbReference type="EMBL" id="GEO80197.1"/>
    </source>
</evidence>
<feature type="compositionally biased region" description="Pro residues" evidence="4">
    <location>
        <begin position="398"/>
        <end position="408"/>
    </location>
</feature>
<organism evidence="7 8">
    <name type="scientific">Pararhodospirillum oryzae</name>
    <dbReference type="NCBI Taxonomy" id="478448"/>
    <lineage>
        <taxon>Bacteria</taxon>
        <taxon>Pseudomonadati</taxon>
        <taxon>Pseudomonadota</taxon>
        <taxon>Alphaproteobacteria</taxon>
        <taxon>Rhodospirillales</taxon>
        <taxon>Rhodospirillaceae</taxon>
        <taxon>Pararhodospirillum</taxon>
    </lineage>
</organism>
<evidence type="ECO:0000256" key="1">
    <source>
        <dbReference type="ARBA" id="ARBA00004418"/>
    </source>
</evidence>
<feature type="signal peptide" evidence="5">
    <location>
        <begin position="1"/>
        <end position="25"/>
    </location>
</feature>
<dbReference type="SUPFAM" id="SSF53850">
    <property type="entry name" value="Periplasmic binding protein-like II"/>
    <property type="match status" value="2"/>
</dbReference>
<dbReference type="InterPro" id="IPR000914">
    <property type="entry name" value="SBP_5_dom"/>
</dbReference>
<dbReference type="GO" id="GO:1904680">
    <property type="term" value="F:peptide transmembrane transporter activity"/>
    <property type="evidence" value="ECO:0007669"/>
    <property type="project" value="TreeGrafter"/>
</dbReference>
<comment type="similarity">
    <text evidence="2">Belongs to the bacterial solute-binding protein 5 family.</text>
</comment>